<protein>
    <recommendedName>
        <fullName evidence="2">OTU domain-containing protein</fullName>
    </recommendedName>
</protein>
<dbReference type="PROSITE" id="PS50802">
    <property type="entry name" value="OTU"/>
    <property type="match status" value="1"/>
</dbReference>
<dbReference type="Gene3D" id="3.90.70.80">
    <property type="match status" value="1"/>
</dbReference>
<gene>
    <name evidence="3" type="ORF">ElyMa_001837600</name>
</gene>
<reference evidence="3 4" key="1">
    <citation type="journal article" date="2021" name="Elife">
        <title>Chloroplast acquisition without the gene transfer in kleptoplastic sea slugs, Plakobranchus ocellatus.</title>
        <authorList>
            <person name="Maeda T."/>
            <person name="Takahashi S."/>
            <person name="Yoshida T."/>
            <person name="Shimamura S."/>
            <person name="Takaki Y."/>
            <person name="Nagai Y."/>
            <person name="Toyoda A."/>
            <person name="Suzuki Y."/>
            <person name="Arimoto A."/>
            <person name="Ishii H."/>
            <person name="Satoh N."/>
            <person name="Nishiyama T."/>
            <person name="Hasebe M."/>
            <person name="Maruyama T."/>
            <person name="Minagawa J."/>
            <person name="Obokata J."/>
            <person name="Shigenobu S."/>
        </authorList>
    </citation>
    <scope>NUCLEOTIDE SEQUENCE [LARGE SCALE GENOMIC DNA]</scope>
</reference>
<dbReference type="InterPro" id="IPR050704">
    <property type="entry name" value="Peptidase_C85-like"/>
</dbReference>
<name>A0AAV4EJU9_9GAST</name>
<sequence>GCVPMDKNMMREWDAPGLDILCRTCSFTSDPDPVTYDFAAACKRLQDAVKAPVFNPQTREILQKFQPVILNSYTPLYVQGDGNCLFRALSRGFFGTEKHHLHIRLLSALEMASQRPFYDEQLKDFSNFFGEAEYLCEPYCIEFKAASTPGSWSSITRFYAASAALKVAFRSYCPPIMNDYFMSSPLTRKICDRGVKRSAIPMVIVMWSSSIVPHEEGDFKPDHFVMLQKTEIRANQNDDGVTAVQIAESLPDLDKVPTTSTSDFQDKDPASPASRFPDDELISPAEAPSDEVDHEDDDENYKRRATWLEPAPTPIACVEYIGHYSGAALHGNAKTTREPYTRTDPSVLNAIKKASNTIKPREIYEQLKRKPTEDERPKNLRQVQNTKYHTHKRRRVEEIKQHQGGNNLGDNINQLHNAIHDHPFIQEIFLRKQRSRHRLIHNTTNSRYPAVLLLFSTG</sequence>
<feature type="region of interest" description="Disordered" evidence="1">
    <location>
        <begin position="248"/>
        <end position="300"/>
    </location>
</feature>
<accession>A0AAV4EJU9</accession>
<evidence type="ECO:0000313" key="4">
    <source>
        <dbReference type="Proteomes" id="UP000762676"/>
    </source>
</evidence>
<dbReference type="InterPro" id="IPR003323">
    <property type="entry name" value="OTU_dom"/>
</dbReference>
<dbReference type="GO" id="GO:0004843">
    <property type="term" value="F:cysteine-type deubiquitinase activity"/>
    <property type="evidence" value="ECO:0007669"/>
    <property type="project" value="TreeGrafter"/>
</dbReference>
<dbReference type="InterPro" id="IPR047273">
    <property type="entry name" value="VRTN_OTU_dom"/>
</dbReference>
<dbReference type="GO" id="GO:0016579">
    <property type="term" value="P:protein deubiquitination"/>
    <property type="evidence" value="ECO:0007669"/>
    <property type="project" value="TreeGrafter"/>
</dbReference>
<dbReference type="InterPro" id="IPR038765">
    <property type="entry name" value="Papain-like_cys_pep_sf"/>
</dbReference>
<evidence type="ECO:0000256" key="1">
    <source>
        <dbReference type="SAM" id="MobiDB-lite"/>
    </source>
</evidence>
<dbReference type="Proteomes" id="UP000762676">
    <property type="component" value="Unassembled WGS sequence"/>
</dbReference>
<evidence type="ECO:0000313" key="3">
    <source>
        <dbReference type="EMBL" id="GFR61099.1"/>
    </source>
</evidence>
<comment type="caution">
    <text evidence="3">The sequence shown here is derived from an EMBL/GenBank/DDBJ whole genome shotgun (WGS) entry which is preliminary data.</text>
</comment>
<proteinExistence type="predicted"/>
<dbReference type="PANTHER" id="PTHR12419">
    <property type="entry name" value="OTU DOMAIN CONTAINING PROTEIN"/>
    <property type="match status" value="1"/>
</dbReference>
<feature type="non-terminal residue" evidence="3">
    <location>
        <position position="1"/>
    </location>
</feature>
<feature type="domain" description="OTU" evidence="2">
    <location>
        <begin position="73"/>
        <end position="230"/>
    </location>
</feature>
<feature type="compositionally biased region" description="Acidic residues" evidence="1">
    <location>
        <begin position="288"/>
        <end position="299"/>
    </location>
</feature>
<evidence type="ECO:0000259" key="2">
    <source>
        <dbReference type="PROSITE" id="PS50802"/>
    </source>
</evidence>
<dbReference type="AlphaFoldDB" id="A0AAV4EJU9"/>
<dbReference type="CDD" id="cd22791">
    <property type="entry name" value="OTU_VRTN"/>
    <property type="match status" value="1"/>
</dbReference>
<dbReference type="SUPFAM" id="SSF54001">
    <property type="entry name" value="Cysteine proteinases"/>
    <property type="match status" value="1"/>
</dbReference>
<keyword evidence="4" id="KW-1185">Reference proteome</keyword>
<organism evidence="3 4">
    <name type="scientific">Elysia marginata</name>
    <dbReference type="NCBI Taxonomy" id="1093978"/>
    <lineage>
        <taxon>Eukaryota</taxon>
        <taxon>Metazoa</taxon>
        <taxon>Spiralia</taxon>
        <taxon>Lophotrochozoa</taxon>
        <taxon>Mollusca</taxon>
        <taxon>Gastropoda</taxon>
        <taxon>Heterobranchia</taxon>
        <taxon>Euthyneura</taxon>
        <taxon>Panpulmonata</taxon>
        <taxon>Sacoglossa</taxon>
        <taxon>Placobranchoidea</taxon>
        <taxon>Plakobranchidae</taxon>
        <taxon>Elysia</taxon>
    </lineage>
</organism>
<dbReference type="EMBL" id="BMAT01003710">
    <property type="protein sequence ID" value="GFR61099.1"/>
    <property type="molecule type" value="Genomic_DNA"/>
</dbReference>